<dbReference type="Gene3D" id="1.10.510.10">
    <property type="entry name" value="Transferase(Phosphotransferase) domain 1"/>
    <property type="match status" value="1"/>
</dbReference>
<feature type="domain" description="Protein kinase" evidence="7">
    <location>
        <begin position="1"/>
        <end position="56"/>
    </location>
</feature>
<dbReference type="PANTHER" id="PTHR24058:SF22">
    <property type="entry name" value="DUAL SPECIFICITY TYROSINE-PHOSPHORYLATION-REGULATED KINASE 4"/>
    <property type="match status" value="1"/>
</dbReference>
<dbReference type="GO" id="GO:0005856">
    <property type="term" value="C:cytoskeleton"/>
    <property type="evidence" value="ECO:0007669"/>
    <property type="project" value="TreeGrafter"/>
</dbReference>
<feature type="non-terminal residue" evidence="8">
    <location>
        <position position="56"/>
    </location>
</feature>
<organism evidence="8 9">
    <name type="scientific">Amniculicola lignicola CBS 123094</name>
    <dbReference type="NCBI Taxonomy" id="1392246"/>
    <lineage>
        <taxon>Eukaryota</taxon>
        <taxon>Fungi</taxon>
        <taxon>Dikarya</taxon>
        <taxon>Ascomycota</taxon>
        <taxon>Pezizomycotina</taxon>
        <taxon>Dothideomycetes</taxon>
        <taxon>Pleosporomycetidae</taxon>
        <taxon>Pleosporales</taxon>
        <taxon>Amniculicolaceae</taxon>
        <taxon>Amniculicola</taxon>
    </lineage>
</organism>
<keyword evidence="3" id="KW-0808">Transferase</keyword>
<dbReference type="Pfam" id="PF00069">
    <property type="entry name" value="Pkinase"/>
    <property type="match status" value="1"/>
</dbReference>
<evidence type="ECO:0000256" key="5">
    <source>
        <dbReference type="ARBA" id="ARBA00022777"/>
    </source>
</evidence>
<evidence type="ECO:0000256" key="2">
    <source>
        <dbReference type="ARBA" id="ARBA00022527"/>
    </source>
</evidence>
<accession>A0A6A5VTQ1</accession>
<dbReference type="GO" id="GO:0005524">
    <property type="term" value="F:ATP binding"/>
    <property type="evidence" value="ECO:0007669"/>
    <property type="project" value="UniProtKB-KW"/>
</dbReference>
<keyword evidence="2" id="KW-0723">Serine/threonine-protein kinase</keyword>
<dbReference type="Proteomes" id="UP000799779">
    <property type="component" value="Unassembled WGS sequence"/>
</dbReference>
<dbReference type="PANTHER" id="PTHR24058">
    <property type="entry name" value="DUAL SPECIFICITY PROTEIN KINASE"/>
    <property type="match status" value="1"/>
</dbReference>
<dbReference type="EMBL" id="ML977804">
    <property type="protein sequence ID" value="KAF1992760.1"/>
    <property type="molecule type" value="Genomic_DNA"/>
</dbReference>
<evidence type="ECO:0000256" key="6">
    <source>
        <dbReference type="ARBA" id="ARBA00022840"/>
    </source>
</evidence>
<name>A0A6A5VTQ1_9PLEO</name>
<dbReference type="GO" id="GO:0005737">
    <property type="term" value="C:cytoplasm"/>
    <property type="evidence" value="ECO:0007669"/>
    <property type="project" value="TreeGrafter"/>
</dbReference>
<dbReference type="InterPro" id="IPR050494">
    <property type="entry name" value="Ser_Thr_dual-spec_kinase"/>
</dbReference>
<proteinExistence type="inferred from homology"/>
<dbReference type="GO" id="GO:0004674">
    <property type="term" value="F:protein serine/threonine kinase activity"/>
    <property type="evidence" value="ECO:0007669"/>
    <property type="project" value="UniProtKB-KW"/>
</dbReference>
<gene>
    <name evidence="8" type="ORF">P154DRAFT_393837</name>
</gene>
<keyword evidence="6" id="KW-0067">ATP-binding</keyword>
<dbReference type="InterPro" id="IPR011009">
    <property type="entry name" value="Kinase-like_dom_sf"/>
</dbReference>
<sequence length="56" mass="6328">AAFFSNNPPVTPVIANRLRAPEVILQSSFNHQIDIWSFGCLLFKLFTRAPLFVIPL</sequence>
<dbReference type="OrthoDB" id="5979581at2759"/>
<feature type="non-terminal residue" evidence="8">
    <location>
        <position position="1"/>
    </location>
</feature>
<reference evidence="8" key="1">
    <citation type="journal article" date="2020" name="Stud. Mycol.">
        <title>101 Dothideomycetes genomes: a test case for predicting lifestyles and emergence of pathogens.</title>
        <authorList>
            <person name="Haridas S."/>
            <person name="Albert R."/>
            <person name="Binder M."/>
            <person name="Bloem J."/>
            <person name="Labutti K."/>
            <person name="Salamov A."/>
            <person name="Andreopoulos B."/>
            <person name="Baker S."/>
            <person name="Barry K."/>
            <person name="Bills G."/>
            <person name="Bluhm B."/>
            <person name="Cannon C."/>
            <person name="Castanera R."/>
            <person name="Culley D."/>
            <person name="Daum C."/>
            <person name="Ezra D."/>
            <person name="Gonzalez J."/>
            <person name="Henrissat B."/>
            <person name="Kuo A."/>
            <person name="Liang C."/>
            <person name="Lipzen A."/>
            <person name="Lutzoni F."/>
            <person name="Magnuson J."/>
            <person name="Mondo S."/>
            <person name="Nolan M."/>
            <person name="Ohm R."/>
            <person name="Pangilinan J."/>
            <person name="Park H.-J."/>
            <person name="Ramirez L."/>
            <person name="Alfaro M."/>
            <person name="Sun H."/>
            <person name="Tritt A."/>
            <person name="Yoshinaga Y."/>
            <person name="Zwiers L.-H."/>
            <person name="Turgeon B."/>
            <person name="Goodwin S."/>
            <person name="Spatafora J."/>
            <person name="Crous P."/>
            <person name="Grigoriev I."/>
        </authorList>
    </citation>
    <scope>NUCLEOTIDE SEQUENCE</scope>
    <source>
        <strain evidence="8">CBS 123094</strain>
    </source>
</reference>
<dbReference type="SUPFAM" id="SSF56112">
    <property type="entry name" value="Protein kinase-like (PK-like)"/>
    <property type="match status" value="1"/>
</dbReference>
<evidence type="ECO:0000256" key="4">
    <source>
        <dbReference type="ARBA" id="ARBA00022741"/>
    </source>
</evidence>
<evidence type="ECO:0000313" key="9">
    <source>
        <dbReference type="Proteomes" id="UP000799779"/>
    </source>
</evidence>
<dbReference type="InterPro" id="IPR000719">
    <property type="entry name" value="Prot_kinase_dom"/>
</dbReference>
<evidence type="ECO:0000313" key="8">
    <source>
        <dbReference type="EMBL" id="KAF1992760.1"/>
    </source>
</evidence>
<keyword evidence="4" id="KW-0547">Nucleotide-binding</keyword>
<protein>
    <recommendedName>
        <fullName evidence="7">Protein kinase domain-containing protein</fullName>
    </recommendedName>
</protein>
<dbReference type="PROSITE" id="PS50011">
    <property type="entry name" value="PROTEIN_KINASE_DOM"/>
    <property type="match status" value="1"/>
</dbReference>
<dbReference type="AlphaFoldDB" id="A0A6A5VTQ1"/>
<evidence type="ECO:0000259" key="7">
    <source>
        <dbReference type="PROSITE" id="PS50011"/>
    </source>
</evidence>
<comment type="similarity">
    <text evidence="1">Belongs to the protein kinase superfamily. CMGC Ser/Thr protein kinase family. MNB/DYRK subfamily.</text>
</comment>
<evidence type="ECO:0000256" key="1">
    <source>
        <dbReference type="ARBA" id="ARBA00008867"/>
    </source>
</evidence>
<keyword evidence="5" id="KW-0418">Kinase</keyword>
<keyword evidence="9" id="KW-1185">Reference proteome</keyword>
<evidence type="ECO:0000256" key="3">
    <source>
        <dbReference type="ARBA" id="ARBA00022679"/>
    </source>
</evidence>